<reference evidence="2 3" key="1">
    <citation type="submission" date="2018-03" db="EMBL/GenBank/DDBJ databases">
        <title>Genomic Encyclopedia of Type Strains, Phase III (KMG-III): the genomes of soil and plant-associated and newly described type strains.</title>
        <authorList>
            <person name="Whitman W."/>
        </authorList>
    </citation>
    <scope>NUCLEOTIDE SEQUENCE [LARGE SCALE GENOMIC DNA]</scope>
    <source>
        <strain evidence="2 3">CGMCC 1.9313</strain>
    </source>
</reference>
<dbReference type="InterPro" id="IPR025401">
    <property type="entry name" value="DUF4374"/>
</dbReference>
<protein>
    <submittedName>
        <fullName evidence="2">Uncharacterized protein DUF4374</fullName>
    </submittedName>
</protein>
<dbReference type="OrthoDB" id="736172at2"/>
<organism evidence="2 3">
    <name type="scientific">Arcticibacter pallidicorallinus</name>
    <dbReference type="NCBI Taxonomy" id="1259464"/>
    <lineage>
        <taxon>Bacteria</taxon>
        <taxon>Pseudomonadati</taxon>
        <taxon>Bacteroidota</taxon>
        <taxon>Sphingobacteriia</taxon>
        <taxon>Sphingobacteriales</taxon>
        <taxon>Sphingobacteriaceae</taxon>
        <taxon>Arcticibacter</taxon>
    </lineage>
</organism>
<keyword evidence="3" id="KW-1185">Reference proteome</keyword>
<comment type="caution">
    <text evidence="2">The sequence shown here is derived from an EMBL/GenBank/DDBJ whole genome shotgun (WGS) entry which is preliminary data.</text>
</comment>
<evidence type="ECO:0000256" key="1">
    <source>
        <dbReference type="SAM" id="SignalP"/>
    </source>
</evidence>
<dbReference type="Pfam" id="PF14298">
    <property type="entry name" value="DUF4374"/>
    <property type="match status" value="1"/>
</dbReference>
<accession>A0A2T0U8U1</accession>
<feature type="signal peptide" evidence="1">
    <location>
        <begin position="1"/>
        <end position="18"/>
    </location>
</feature>
<keyword evidence="1" id="KW-0732">Signal</keyword>
<name>A0A2T0U8U1_9SPHI</name>
<dbReference type="EMBL" id="PVTH01000002">
    <property type="protein sequence ID" value="PRY54350.1"/>
    <property type="molecule type" value="Genomic_DNA"/>
</dbReference>
<proteinExistence type="predicted"/>
<dbReference type="PROSITE" id="PS51257">
    <property type="entry name" value="PROKAR_LIPOPROTEIN"/>
    <property type="match status" value="1"/>
</dbReference>
<dbReference type="AlphaFoldDB" id="A0A2T0U8U1"/>
<evidence type="ECO:0000313" key="2">
    <source>
        <dbReference type="EMBL" id="PRY54350.1"/>
    </source>
</evidence>
<gene>
    <name evidence="2" type="ORF">B0I27_102116</name>
</gene>
<dbReference type="RefSeq" id="WP_106291483.1">
    <property type="nucleotide sequence ID" value="NZ_PVTH01000002.1"/>
</dbReference>
<evidence type="ECO:0000313" key="3">
    <source>
        <dbReference type="Proteomes" id="UP000238034"/>
    </source>
</evidence>
<dbReference type="Proteomes" id="UP000238034">
    <property type="component" value="Unassembled WGS sequence"/>
</dbReference>
<sequence length="415" mass="43689">MLVRQIFKACLLAVVAFAAVSCSKDGDTDNNPDVGDKVYAIGIGVTVGSETTNYVVQTSDLMNGKISPLGNGLLQEGYRDYAFAGGVFYSIGGLGVVNVDAITLDAESKLTAKKGLTLELPNSQLVDVDGKGKTLVGVSLPASPTEGLNAKFYTLDIASNTVANKKDVPMNSIHPSAEDWLFHTGMQVVGSQLFQTFYPVDYGTYNTKNTDKNYLAVYSYPGFELQKVITDPRTGPSGAFNTMSGLFKTESGDLYAVSTSSIYNGYSQATKPAGILKIANGTSEFDANYFFNTDAAPNGGKIAHAIYIGGNKLFAAITTVPPSKPVVAAEKWSDANLTLAIVDLSAKTITRVANAPVYKGDGGRSFAALLDNGKVYSAIGVNGVVNIYETDIATATAKKGAVIEGTFMGGIARLK</sequence>
<feature type="chain" id="PRO_5015405313" evidence="1">
    <location>
        <begin position="19"/>
        <end position="415"/>
    </location>
</feature>